<accession>A0A4Q0M7N5</accession>
<evidence type="ECO:0000256" key="2">
    <source>
        <dbReference type="ARBA" id="ARBA00022475"/>
    </source>
</evidence>
<dbReference type="PANTHER" id="PTHR30250:SF11">
    <property type="entry name" value="O-ANTIGEN TRANSPORTER-RELATED"/>
    <property type="match status" value="1"/>
</dbReference>
<evidence type="ECO:0000256" key="3">
    <source>
        <dbReference type="ARBA" id="ARBA00022692"/>
    </source>
</evidence>
<feature type="transmembrane region" description="Helical" evidence="6">
    <location>
        <begin position="372"/>
        <end position="392"/>
    </location>
</feature>
<gene>
    <name evidence="7" type="ORF">EKH83_13265</name>
</gene>
<dbReference type="RefSeq" id="WP_128769926.1">
    <property type="nucleotide sequence ID" value="NZ_RXOC01000008.1"/>
</dbReference>
<organism evidence="7 8">
    <name type="scientific">Arcticibacter tournemirensis</name>
    <dbReference type="NCBI Taxonomy" id="699437"/>
    <lineage>
        <taxon>Bacteria</taxon>
        <taxon>Pseudomonadati</taxon>
        <taxon>Bacteroidota</taxon>
        <taxon>Sphingobacteriia</taxon>
        <taxon>Sphingobacteriales</taxon>
        <taxon>Sphingobacteriaceae</taxon>
        <taxon>Arcticibacter</taxon>
    </lineage>
</organism>
<evidence type="ECO:0000256" key="1">
    <source>
        <dbReference type="ARBA" id="ARBA00004651"/>
    </source>
</evidence>
<sequence>MGIFLTRLFNSNIVKSTVLYTIADIIGKGIPFIILPIVTRFLTPSDFGVLTNFNVVTQVLVAVCALNTYSALSVSYHRLDEVKLKSYISNLIYLILILSVVCSFVILIFENLIYKVLGISFLWQQLAVIFALSTSLLSLYTSLLRMQNNVMIFSLFQIMQSFLSAAFAILFVVVFEYNWQGRAVSMVASGSIAALLALVCLMRNQYIFKKGSISQVKDAFFFGLPLLPHTLSFWLKSGVDKIIITNFVGLAANGIFSIALTLGSVIGIFTNSFFNAYTPLMFSDLYTIDIAEKSQGDLLKMKLVRITYLFSFLLFVVCFFSYFLIKLSITLLLSHDYGSAVYYLPFLLLTLFFDGLYSIMSGYIFYKKKTKVLGAITFMSSIVQMLLTFSFVKIYGAIGALYSSSIVSVATFVAILLYSNKLYSLPWFGLKNKLNG</sequence>
<keyword evidence="5 6" id="KW-0472">Membrane</keyword>
<evidence type="ECO:0000256" key="6">
    <source>
        <dbReference type="SAM" id="Phobius"/>
    </source>
</evidence>
<feature type="transmembrane region" description="Helical" evidence="6">
    <location>
        <begin position="59"/>
        <end position="79"/>
    </location>
</feature>
<dbReference type="AlphaFoldDB" id="A0A4Q0M7N5"/>
<keyword evidence="4 6" id="KW-1133">Transmembrane helix</keyword>
<keyword evidence="3 6" id="KW-0812">Transmembrane</keyword>
<evidence type="ECO:0000313" key="7">
    <source>
        <dbReference type="EMBL" id="RXF69118.1"/>
    </source>
</evidence>
<proteinExistence type="predicted"/>
<name>A0A4Q0M7N5_9SPHI</name>
<dbReference type="PANTHER" id="PTHR30250">
    <property type="entry name" value="PST FAMILY PREDICTED COLANIC ACID TRANSPORTER"/>
    <property type="match status" value="1"/>
</dbReference>
<feature type="transmembrane region" description="Helical" evidence="6">
    <location>
        <begin position="183"/>
        <end position="204"/>
    </location>
</feature>
<comment type="caution">
    <text evidence="7">The sequence shown here is derived from an EMBL/GenBank/DDBJ whole genome shotgun (WGS) entry which is preliminary data.</text>
</comment>
<evidence type="ECO:0000256" key="4">
    <source>
        <dbReference type="ARBA" id="ARBA00022989"/>
    </source>
</evidence>
<feature type="transmembrane region" description="Helical" evidence="6">
    <location>
        <begin position="152"/>
        <end position="177"/>
    </location>
</feature>
<feature type="transmembrane region" description="Helical" evidence="6">
    <location>
        <begin position="340"/>
        <end position="360"/>
    </location>
</feature>
<feature type="transmembrane region" description="Helical" evidence="6">
    <location>
        <begin position="303"/>
        <end position="325"/>
    </location>
</feature>
<reference evidence="7 8" key="1">
    <citation type="submission" date="2018-12" db="EMBL/GenBank/DDBJ databases">
        <title>The Draft Genome Sequence of the Soil Bacterium Pedobacter tournemirensis R1.</title>
        <authorList>
            <person name="He J."/>
        </authorList>
    </citation>
    <scope>NUCLEOTIDE SEQUENCE [LARGE SCALE GENOMIC DNA]</scope>
    <source>
        <strain evidence="7 8">R1</strain>
    </source>
</reference>
<dbReference type="InterPro" id="IPR002797">
    <property type="entry name" value="Polysacc_synth"/>
</dbReference>
<feature type="transmembrane region" description="Helical" evidence="6">
    <location>
        <begin position="91"/>
        <end position="109"/>
    </location>
</feature>
<feature type="transmembrane region" description="Helical" evidence="6">
    <location>
        <begin position="121"/>
        <end position="140"/>
    </location>
</feature>
<dbReference type="Proteomes" id="UP000290848">
    <property type="component" value="Unassembled WGS sequence"/>
</dbReference>
<keyword evidence="2" id="KW-1003">Cell membrane</keyword>
<dbReference type="EMBL" id="RXOC01000008">
    <property type="protein sequence ID" value="RXF69118.1"/>
    <property type="molecule type" value="Genomic_DNA"/>
</dbReference>
<dbReference type="GO" id="GO:0005886">
    <property type="term" value="C:plasma membrane"/>
    <property type="evidence" value="ECO:0007669"/>
    <property type="project" value="UniProtKB-SubCell"/>
</dbReference>
<evidence type="ECO:0000313" key="8">
    <source>
        <dbReference type="Proteomes" id="UP000290848"/>
    </source>
</evidence>
<dbReference type="Pfam" id="PF01943">
    <property type="entry name" value="Polysacc_synt"/>
    <property type="match status" value="1"/>
</dbReference>
<dbReference type="InterPro" id="IPR050833">
    <property type="entry name" value="Poly_Biosynth_Transport"/>
</dbReference>
<evidence type="ECO:0000256" key="5">
    <source>
        <dbReference type="ARBA" id="ARBA00023136"/>
    </source>
</evidence>
<feature type="transmembrane region" description="Helical" evidence="6">
    <location>
        <begin position="17"/>
        <end position="39"/>
    </location>
</feature>
<evidence type="ECO:0008006" key="9">
    <source>
        <dbReference type="Google" id="ProtNLM"/>
    </source>
</evidence>
<comment type="subcellular location">
    <subcellularLocation>
        <location evidence="1">Cell membrane</location>
        <topology evidence="1">Multi-pass membrane protein</topology>
    </subcellularLocation>
</comment>
<feature type="transmembrane region" description="Helical" evidence="6">
    <location>
        <begin position="247"/>
        <end position="274"/>
    </location>
</feature>
<protein>
    <recommendedName>
        <fullName evidence="9">Oligosaccharide flippase family protein</fullName>
    </recommendedName>
</protein>
<feature type="transmembrane region" description="Helical" evidence="6">
    <location>
        <begin position="398"/>
        <end position="418"/>
    </location>
</feature>